<sequence>MSMPKPMNCFIPLPLSSHFTLPKRFTFPYYYTPHPIADIAASMLQDRLTAISVDDSSIGNLYAVLVVRNTQGELGYLSAFSGLDLQPQLSDRLNDIPFVPAIFDAIKFQQEHQRYFESLVKLTEQLDNLEKQGLLAQLVDQLKATQVQAELALKQKQQQISESKTLRKATRKQAEQDLSEPELADLIRQLGIQSSQEKRELKSLKSQLNDQIEHAKTQLEDQKLAISSIEEAREKLEQSLDHARLANYQFHNQDGHIMSLDKLLCGQVLDEQSPNERSLNGQTAIPGTGDCCFPKLLNYAFQHNLTPVALNEFWWGTPPQAEVRQHKNLYPVCQSKCFEILEHMLEGVELDENPLIVTPSVGKTFDIIYEDTDFIVVNKPEEFLSVPGKFIEDSIYTRVKALYPKATGPLIVHRLDMSTSGLLVLALTAEANKHIQKQFIDRTVEKRYTALIDGLIENDSGTINLPLRGDMTDRPRQLVCHQHGRTAETKWEVVARNKATMPPTTKVHLYPKTGRTHQLRVHCAHVNGLGLPITGDDLYGFKRDRLYLHAGYLKFTHPSTGEAMEFEVAAKF</sequence>
<evidence type="ECO:0000313" key="3">
    <source>
        <dbReference type="EMBL" id="MFA0569292.1"/>
    </source>
</evidence>
<protein>
    <submittedName>
        <fullName evidence="3">Pseudouridine synthase</fullName>
    </submittedName>
</protein>
<dbReference type="SUPFAM" id="SSF55120">
    <property type="entry name" value="Pseudouridine synthase"/>
    <property type="match status" value="1"/>
</dbReference>
<proteinExistence type="predicted"/>
<organism evidence="3 4">
    <name type="scientific">Vibrio gallaecicus</name>
    <dbReference type="NCBI Taxonomy" id="552386"/>
    <lineage>
        <taxon>Bacteria</taxon>
        <taxon>Pseudomonadati</taxon>
        <taxon>Pseudomonadota</taxon>
        <taxon>Gammaproteobacteria</taxon>
        <taxon>Vibrionales</taxon>
        <taxon>Vibrionaceae</taxon>
        <taxon>Vibrio</taxon>
    </lineage>
</organism>
<evidence type="ECO:0000313" key="4">
    <source>
        <dbReference type="Proteomes" id="UP001570417"/>
    </source>
</evidence>
<dbReference type="InterPro" id="IPR020103">
    <property type="entry name" value="PsdUridine_synth_cat_dom_sf"/>
</dbReference>
<dbReference type="PANTHER" id="PTHR21600">
    <property type="entry name" value="MITOCHONDRIAL RNA PSEUDOURIDINE SYNTHASE"/>
    <property type="match status" value="1"/>
</dbReference>
<comment type="caution">
    <text evidence="3">The sequence shown here is derived from an EMBL/GenBank/DDBJ whole genome shotgun (WGS) entry which is preliminary data.</text>
</comment>
<dbReference type="EMBL" id="JBFRUW010000049">
    <property type="protein sequence ID" value="MFA0569292.1"/>
    <property type="molecule type" value="Genomic_DNA"/>
</dbReference>
<dbReference type="Pfam" id="PF00849">
    <property type="entry name" value="PseudoU_synth_2"/>
    <property type="match status" value="1"/>
</dbReference>
<gene>
    <name evidence="3" type="ORF">AB4566_13545</name>
</gene>
<evidence type="ECO:0000259" key="2">
    <source>
        <dbReference type="Pfam" id="PF00849"/>
    </source>
</evidence>
<dbReference type="InterPro" id="IPR006224">
    <property type="entry name" value="PsdUridine_synth_RluA-like_CS"/>
</dbReference>
<dbReference type="PROSITE" id="PS01129">
    <property type="entry name" value="PSI_RLU"/>
    <property type="match status" value="1"/>
</dbReference>
<dbReference type="InterPro" id="IPR006145">
    <property type="entry name" value="PsdUridine_synth_RsuA/RluA"/>
</dbReference>
<dbReference type="CDD" id="cd02869">
    <property type="entry name" value="PseudoU_synth_RluA_like"/>
    <property type="match status" value="1"/>
</dbReference>
<dbReference type="InterPro" id="IPR050188">
    <property type="entry name" value="RluA_PseudoU_synthase"/>
</dbReference>
<evidence type="ECO:0000256" key="1">
    <source>
        <dbReference type="SAM" id="Coils"/>
    </source>
</evidence>
<feature type="coiled-coil region" evidence="1">
    <location>
        <begin position="112"/>
        <end position="246"/>
    </location>
</feature>
<name>A0ABV4NDQ1_9VIBR</name>
<keyword evidence="1" id="KW-0175">Coiled coil</keyword>
<accession>A0ABV4NDQ1</accession>
<dbReference type="PANTHER" id="PTHR21600:SF89">
    <property type="entry name" value="RIBOSOMAL LARGE SUBUNIT PSEUDOURIDINE SYNTHASE A"/>
    <property type="match status" value="1"/>
</dbReference>
<feature type="domain" description="Pseudouridine synthase RsuA/RluA-like" evidence="2">
    <location>
        <begin position="373"/>
        <end position="525"/>
    </location>
</feature>
<dbReference type="Proteomes" id="UP001570417">
    <property type="component" value="Unassembled WGS sequence"/>
</dbReference>
<dbReference type="Gene3D" id="3.30.2350.10">
    <property type="entry name" value="Pseudouridine synthase"/>
    <property type="match status" value="1"/>
</dbReference>
<reference evidence="3 4" key="1">
    <citation type="journal article" date="2024" name="ISME J.">
        <title>Tailless and filamentous prophages are predominant in marine Vibrio.</title>
        <authorList>
            <person name="Steensen K."/>
            <person name="Seneca J."/>
            <person name="Bartlau N."/>
            <person name="Yu X.A."/>
            <person name="Hussain F.A."/>
            <person name="Polz M.F."/>
        </authorList>
    </citation>
    <scope>NUCLEOTIDE SEQUENCE [LARGE SCALE GENOMIC DNA]</scope>
    <source>
        <strain evidence="3 4">10N.222.51.A1</strain>
    </source>
</reference>
<keyword evidence="4" id="KW-1185">Reference proteome</keyword>